<proteinExistence type="predicted"/>
<name>A0ABQ2V316_9ACTN</name>
<evidence type="ECO:0000313" key="2">
    <source>
        <dbReference type="Proteomes" id="UP000654471"/>
    </source>
</evidence>
<accession>A0ABQ2V316</accession>
<keyword evidence="2" id="KW-1185">Reference proteome</keyword>
<sequence length="78" mass="8210">MPASAEEDADPGTALEALSALGREALTGDRIHRLTALAERDRRVVCAGLEGEIIRADERLREKARTVLAALTTGGGTP</sequence>
<gene>
    <name evidence="1" type="ORF">GCM10010211_27310</name>
</gene>
<reference evidence="2" key="1">
    <citation type="journal article" date="2019" name="Int. J. Syst. Evol. Microbiol.">
        <title>The Global Catalogue of Microorganisms (GCM) 10K type strain sequencing project: providing services to taxonomists for standard genome sequencing and annotation.</title>
        <authorList>
            <consortium name="The Broad Institute Genomics Platform"/>
            <consortium name="The Broad Institute Genome Sequencing Center for Infectious Disease"/>
            <person name="Wu L."/>
            <person name="Ma J."/>
        </authorList>
    </citation>
    <scope>NUCLEOTIDE SEQUENCE [LARGE SCALE GENOMIC DNA]</scope>
    <source>
        <strain evidence="2">JCM 3399</strain>
    </source>
</reference>
<comment type="caution">
    <text evidence="1">The sequence shown here is derived from an EMBL/GenBank/DDBJ whole genome shotgun (WGS) entry which is preliminary data.</text>
</comment>
<dbReference type="EMBL" id="BMRP01000008">
    <property type="protein sequence ID" value="GGU60975.1"/>
    <property type="molecule type" value="Genomic_DNA"/>
</dbReference>
<organism evidence="1 2">
    <name type="scientific">Streptomyces albospinus</name>
    <dbReference type="NCBI Taxonomy" id="285515"/>
    <lineage>
        <taxon>Bacteria</taxon>
        <taxon>Bacillati</taxon>
        <taxon>Actinomycetota</taxon>
        <taxon>Actinomycetes</taxon>
        <taxon>Kitasatosporales</taxon>
        <taxon>Streptomycetaceae</taxon>
        <taxon>Streptomyces</taxon>
    </lineage>
</organism>
<evidence type="ECO:0000313" key="1">
    <source>
        <dbReference type="EMBL" id="GGU60975.1"/>
    </source>
</evidence>
<dbReference type="Proteomes" id="UP000654471">
    <property type="component" value="Unassembled WGS sequence"/>
</dbReference>
<protein>
    <submittedName>
        <fullName evidence="1">Uncharacterized protein</fullName>
    </submittedName>
</protein>